<accession>A0ABR8S6Y3</accession>
<feature type="signal peptide" evidence="1">
    <location>
        <begin position="1"/>
        <end position="26"/>
    </location>
</feature>
<evidence type="ECO:0000256" key="1">
    <source>
        <dbReference type="SAM" id="SignalP"/>
    </source>
</evidence>
<comment type="caution">
    <text evidence="3">The sequence shown here is derived from an EMBL/GenBank/DDBJ whole genome shotgun (WGS) entry which is preliminary data.</text>
</comment>
<keyword evidence="1" id="KW-0732">Signal</keyword>
<gene>
    <name evidence="3" type="ORF">H9646_01520</name>
</gene>
<feature type="domain" description="Lysozyme inhibitor LprI-like N-terminal" evidence="2">
    <location>
        <begin position="32"/>
        <end position="123"/>
    </location>
</feature>
<evidence type="ECO:0000313" key="3">
    <source>
        <dbReference type="EMBL" id="MBD7959149.1"/>
    </source>
</evidence>
<organism evidence="3 4">
    <name type="scientific">Comamonas avium</name>
    <dbReference type="NCBI Taxonomy" id="2762231"/>
    <lineage>
        <taxon>Bacteria</taxon>
        <taxon>Pseudomonadati</taxon>
        <taxon>Pseudomonadota</taxon>
        <taxon>Betaproteobacteria</taxon>
        <taxon>Burkholderiales</taxon>
        <taxon>Comamonadaceae</taxon>
        <taxon>Comamonas</taxon>
    </lineage>
</organism>
<dbReference type="EMBL" id="JACSQK010000001">
    <property type="protein sequence ID" value="MBD7959149.1"/>
    <property type="molecule type" value="Genomic_DNA"/>
</dbReference>
<name>A0ABR8S6Y3_9BURK</name>
<proteinExistence type="predicted"/>
<protein>
    <submittedName>
        <fullName evidence="3">DUF1311 domain-containing protein</fullName>
    </submittedName>
</protein>
<dbReference type="Pfam" id="PF07007">
    <property type="entry name" value="LprI"/>
    <property type="match status" value="1"/>
</dbReference>
<reference evidence="3 4" key="1">
    <citation type="submission" date="2020-08" db="EMBL/GenBank/DDBJ databases">
        <title>A Genomic Blueprint of the Chicken Gut Microbiome.</title>
        <authorList>
            <person name="Gilroy R."/>
            <person name="Ravi A."/>
            <person name="Getino M."/>
            <person name="Pursley I."/>
            <person name="Horton D.L."/>
            <person name="Alikhan N.-F."/>
            <person name="Baker D."/>
            <person name="Gharbi K."/>
            <person name="Hall N."/>
            <person name="Watson M."/>
            <person name="Adriaenssens E.M."/>
            <person name="Foster-Nyarko E."/>
            <person name="Jarju S."/>
            <person name="Secka A."/>
            <person name="Antonio M."/>
            <person name="Oren A."/>
            <person name="Chaudhuri R."/>
            <person name="La Ragione R.M."/>
            <person name="Hildebrand F."/>
            <person name="Pallen M.J."/>
        </authorList>
    </citation>
    <scope>NUCLEOTIDE SEQUENCE [LARGE SCALE GENOMIC DNA]</scope>
    <source>
        <strain evidence="3 4">Sa2CVA6</strain>
    </source>
</reference>
<evidence type="ECO:0000313" key="4">
    <source>
        <dbReference type="Proteomes" id="UP000634919"/>
    </source>
</evidence>
<sequence>MIERMRLNLSSLAVLAGLLLPCTSFAQAGAACDPQSDSIASRNACAVQRFQQTDTAQNILYGDVMLALSANERPALRKDQNAWSRQRSQTCKARHATDEQRAEWPQLLHDCLNTETQTRRTTLLHWLHNGRAAH</sequence>
<dbReference type="RefSeq" id="WP_191721560.1">
    <property type="nucleotide sequence ID" value="NZ_JACSQK010000001.1"/>
</dbReference>
<dbReference type="PROSITE" id="PS51257">
    <property type="entry name" value="PROKAR_LIPOPROTEIN"/>
    <property type="match status" value="1"/>
</dbReference>
<dbReference type="Gene3D" id="1.20.1270.180">
    <property type="match status" value="1"/>
</dbReference>
<dbReference type="Proteomes" id="UP000634919">
    <property type="component" value="Unassembled WGS sequence"/>
</dbReference>
<keyword evidence="4" id="KW-1185">Reference proteome</keyword>
<evidence type="ECO:0000259" key="2">
    <source>
        <dbReference type="Pfam" id="PF07007"/>
    </source>
</evidence>
<feature type="chain" id="PRO_5045284526" evidence="1">
    <location>
        <begin position="27"/>
        <end position="134"/>
    </location>
</feature>
<dbReference type="InterPro" id="IPR009739">
    <property type="entry name" value="LprI-like_N"/>
</dbReference>